<feature type="compositionally biased region" description="Basic residues" evidence="4">
    <location>
        <begin position="211"/>
        <end position="226"/>
    </location>
</feature>
<evidence type="ECO:0000313" key="6">
    <source>
        <dbReference type="Proteomes" id="UP001182556"/>
    </source>
</evidence>
<feature type="region of interest" description="Disordered" evidence="4">
    <location>
        <begin position="1"/>
        <end position="73"/>
    </location>
</feature>
<evidence type="ECO:0000256" key="2">
    <source>
        <dbReference type="ARBA" id="ARBA00022694"/>
    </source>
</evidence>
<dbReference type="GO" id="GO:0005655">
    <property type="term" value="C:nucleolar ribonuclease P complex"/>
    <property type="evidence" value="ECO:0007669"/>
    <property type="project" value="InterPro"/>
</dbReference>
<dbReference type="GO" id="GO:0001682">
    <property type="term" value="P:tRNA 5'-leader removal"/>
    <property type="evidence" value="ECO:0007669"/>
    <property type="project" value="InterPro"/>
</dbReference>
<evidence type="ECO:0000256" key="1">
    <source>
        <dbReference type="ARBA" id="ARBA00004604"/>
    </source>
</evidence>
<keyword evidence="3" id="KW-0539">Nucleus</keyword>
<gene>
    <name evidence="5" type="ORF">DB88DRAFT_477744</name>
</gene>
<dbReference type="GO" id="GO:0003676">
    <property type="term" value="F:nucleic acid binding"/>
    <property type="evidence" value="ECO:0007669"/>
    <property type="project" value="InterPro"/>
</dbReference>
<feature type="region of interest" description="Disordered" evidence="4">
    <location>
        <begin position="197"/>
        <end position="281"/>
    </location>
</feature>
<dbReference type="PANTHER" id="PTHR15314">
    <property type="entry name" value="RIBONUCLEASE P PROTEIN SUBUNIT P20"/>
    <property type="match status" value="1"/>
</dbReference>
<evidence type="ECO:0000313" key="5">
    <source>
        <dbReference type="EMBL" id="KAK1927359.1"/>
    </source>
</evidence>
<proteinExistence type="predicted"/>
<dbReference type="EMBL" id="JAODAN010000001">
    <property type="protein sequence ID" value="KAK1927359.1"/>
    <property type="molecule type" value="Genomic_DNA"/>
</dbReference>
<dbReference type="Gene3D" id="3.30.110.20">
    <property type="entry name" value="Alba-like domain"/>
    <property type="match status" value="1"/>
</dbReference>
<evidence type="ECO:0000256" key="4">
    <source>
        <dbReference type="SAM" id="MobiDB-lite"/>
    </source>
</evidence>
<accession>A0AAD9FW45</accession>
<name>A0AAD9FW45_PAPLA</name>
<dbReference type="InterPro" id="IPR036882">
    <property type="entry name" value="Alba-like_dom_sf"/>
</dbReference>
<feature type="compositionally biased region" description="Basic and acidic residues" evidence="4">
    <location>
        <begin position="197"/>
        <end position="208"/>
    </location>
</feature>
<comment type="caution">
    <text evidence="5">The sequence shown here is derived from an EMBL/GenBank/DDBJ whole genome shotgun (WGS) entry which is preliminary data.</text>
</comment>
<dbReference type="PANTHER" id="PTHR15314:SF1">
    <property type="entry name" value="RIBONUCLEASE P PROTEIN SUBUNIT P20"/>
    <property type="match status" value="1"/>
</dbReference>
<dbReference type="AlphaFoldDB" id="A0AAD9FW45"/>
<keyword evidence="6" id="KW-1185">Reference proteome</keyword>
<dbReference type="InterPro" id="IPR014612">
    <property type="entry name" value="Pop7/Rpp20"/>
</dbReference>
<keyword evidence="2" id="KW-0819">tRNA processing</keyword>
<protein>
    <submittedName>
        <fullName evidence="5">Uncharacterized protein</fullName>
    </submittedName>
</protein>
<feature type="compositionally biased region" description="Acidic residues" evidence="4">
    <location>
        <begin position="265"/>
        <end position="274"/>
    </location>
</feature>
<sequence length="281" mass="30729">MAQDPQAGPSRVSSTRKPKSPHPDRPPSKRKKYAPALPLPVPSSHPATAPSGHLPSLPNKTLQGQGTRRTEISKPGYGRDVVFVTRKVSLGALMGRCRSLLVDEGYTRITLFAITAAIPHALLLLHALIDLLPYPKGPKGMWYEIHTGTTECVDEVDPSGSPGEEEKDEFAGIGAIEAAEPERKSRLNSTMRIDLHITPRPARTEKPSRAGGKKKANRPSKQKRMALLRARQADKPAGQTTQGKVIRAAEIDEEEMMNQQSWGMEVDEEEEAVEEVERGSG</sequence>
<dbReference type="GO" id="GO:0000172">
    <property type="term" value="C:ribonuclease MRP complex"/>
    <property type="evidence" value="ECO:0007669"/>
    <property type="project" value="InterPro"/>
</dbReference>
<comment type="subcellular location">
    <subcellularLocation>
        <location evidence="1">Nucleus</location>
        <location evidence="1">Nucleolus</location>
    </subcellularLocation>
</comment>
<dbReference type="Proteomes" id="UP001182556">
    <property type="component" value="Unassembled WGS sequence"/>
</dbReference>
<reference evidence="5" key="1">
    <citation type="submission" date="2023-02" db="EMBL/GenBank/DDBJ databases">
        <title>Identification and recombinant expression of a fungal hydrolase from Papiliotrema laurentii that hydrolyzes apple cutin and clears colloidal polyester polyurethane.</title>
        <authorList>
            <consortium name="DOE Joint Genome Institute"/>
            <person name="Roman V.A."/>
            <person name="Bojanowski C."/>
            <person name="Crable B.R."/>
            <person name="Wagner D.N."/>
            <person name="Hung C.S."/>
            <person name="Nadeau L.J."/>
            <person name="Schratz L."/>
            <person name="Haridas S."/>
            <person name="Pangilinan J."/>
            <person name="Lipzen A."/>
            <person name="Na H."/>
            <person name="Yan M."/>
            <person name="Ng V."/>
            <person name="Grigoriev I.V."/>
            <person name="Spatafora J.W."/>
            <person name="Barlow D."/>
            <person name="Biffinger J."/>
            <person name="Kelley-Loughnane N."/>
            <person name="Varaljay V.A."/>
            <person name="Crookes-Goodson W.J."/>
        </authorList>
    </citation>
    <scope>NUCLEOTIDE SEQUENCE</scope>
    <source>
        <strain evidence="5">5307AH</strain>
    </source>
</reference>
<organism evidence="5 6">
    <name type="scientific">Papiliotrema laurentii</name>
    <name type="common">Cryptococcus laurentii</name>
    <dbReference type="NCBI Taxonomy" id="5418"/>
    <lineage>
        <taxon>Eukaryota</taxon>
        <taxon>Fungi</taxon>
        <taxon>Dikarya</taxon>
        <taxon>Basidiomycota</taxon>
        <taxon>Agaricomycotina</taxon>
        <taxon>Tremellomycetes</taxon>
        <taxon>Tremellales</taxon>
        <taxon>Rhynchogastremaceae</taxon>
        <taxon>Papiliotrema</taxon>
    </lineage>
</organism>
<evidence type="ECO:0000256" key="3">
    <source>
        <dbReference type="ARBA" id="ARBA00023242"/>
    </source>
</evidence>
<feature type="compositionally biased region" description="Polar residues" evidence="4">
    <location>
        <begin position="58"/>
        <end position="67"/>
    </location>
</feature>